<reference evidence="2 3" key="2">
    <citation type="journal article" date="2016" name="PeerJ">
        <title>Analysis of five complete genome sequences for members of the class Peribacteria in the recently recognized Peregrinibacteria bacterial phylum.</title>
        <authorList>
            <person name="Anantharaman K."/>
            <person name="Brown C.T."/>
            <person name="Burstein D."/>
            <person name="Castelle C.J."/>
            <person name="Probst A.J."/>
            <person name="Thomas B.C."/>
            <person name="Williams K.H."/>
            <person name="Banfield J.F."/>
        </authorList>
    </citation>
    <scope>NUCLEOTIDE SEQUENCE [LARGE SCALE GENOMIC DNA]</scope>
    <source>
        <strain evidence="2">RIFOXYD1_FULL_PER-ii_59_16</strain>
    </source>
</reference>
<accession>A0A0S1SN25</accession>
<accession>A0A0S1SRY8</accession>
<reference evidence="3" key="1">
    <citation type="submission" date="2015-10" db="EMBL/GenBank/DDBJ databases">
        <title>Analysis of five complete genome sequences for members of the class Peribacteria in the recently recognized Peregrinibacteria bacterial phylum.</title>
        <authorList>
            <person name="Anantharaman K."/>
            <person name="Brown C.T."/>
            <person name="Burstein D."/>
            <person name="Castelle C.J."/>
            <person name="Probst A.J."/>
            <person name="Thomas B.C."/>
            <person name="Williams K.H."/>
            <person name="Banfield J.F."/>
        </authorList>
    </citation>
    <scope>NUCLEOTIDE SEQUENCE [LARGE SCALE GENOMIC DNA]</scope>
</reference>
<dbReference type="AlphaFoldDB" id="A0A0S1SN25"/>
<accession>A0A0S1SJ49</accession>
<accession>A0A0S1SVN3</accession>
<evidence type="ECO:0000313" key="2">
    <source>
        <dbReference type="EMBL" id="ALM13776.1"/>
    </source>
</evidence>
<evidence type="ECO:0000313" key="3">
    <source>
        <dbReference type="Proteomes" id="UP000069135"/>
    </source>
</evidence>
<sequence length="103" mass="11235">MERPSGPMLVRIAADPTIVSQKTGINVYPRQLMEDGSWMVSVDALEAARSGAQEKLRPFLHPVCTLPGQGTTQERHRSAPAAESPDTGEDMSLSTRGTREQED</sequence>
<accession>A0A0S1SWQ3</accession>
<protein>
    <submittedName>
        <fullName evidence="2">Uncharacterized protein</fullName>
    </submittedName>
</protein>
<evidence type="ECO:0000256" key="1">
    <source>
        <dbReference type="SAM" id="MobiDB-lite"/>
    </source>
</evidence>
<organism evidence="2 3">
    <name type="scientific">Candidatus Peribacter riflensis</name>
    <dbReference type="NCBI Taxonomy" id="1735162"/>
    <lineage>
        <taxon>Bacteria</taxon>
        <taxon>Candidatus Peregrinibacteriota</taxon>
        <taxon>Candidatus Peribacteria</taxon>
        <taxon>Candidatus Peribacterales</taxon>
        <taxon>Candidatus Peribacteraceae</taxon>
        <taxon>Candidatus Peribacter</taxon>
    </lineage>
</organism>
<name>A0A0S1SN25_9BACT</name>
<dbReference type="EMBL" id="CP013065">
    <property type="protein sequence ID" value="ALM13776.1"/>
    <property type="molecule type" value="Genomic_DNA"/>
</dbReference>
<dbReference type="Proteomes" id="UP000069135">
    <property type="component" value="Chromosome"/>
</dbReference>
<gene>
    <name evidence="2" type="ORF">PeribacterD1_1116</name>
</gene>
<dbReference type="KEGG" id="prf:PeribacterA2_1116"/>
<proteinExistence type="predicted"/>
<feature type="region of interest" description="Disordered" evidence="1">
    <location>
        <begin position="63"/>
        <end position="103"/>
    </location>
</feature>